<evidence type="ECO:0000256" key="1">
    <source>
        <dbReference type="ARBA" id="ARBA00006270"/>
    </source>
</evidence>
<proteinExistence type="inferred from homology"/>
<accession>A0ABR2KXC8</accession>
<keyword evidence="5" id="KW-1185">Reference proteome</keyword>
<keyword evidence="2" id="KW-0547">Nucleotide-binding</keyword>
<dbReference type="InterPro" id="IPR001806">
    <property type="entry name" value="Small_GTPase"/>
</dbReference>
<sequence>MNKIPVKGILLGNTGVGKTSFCSSYREAYKEDQNSTATALCSTFNMNGIPGSENHTFQLWDTAGQEQFKSLASNYIRDADIVFIFTACEETIEKQNEDDKQFEDYILKVYDQLSEGSFYPAFVLNKTDLMNSTELTAREEKIKAKVNEIIKGISGATLPTSIQFFSISCKQSLNIEETFIEGFKQGCAIRDKKPVPNASNPPEPRPDNRCCLIQ</sequence>
<evidence type="ECO:0008006" key="6">
    <source>
        <dbReference type="Google" id="ProtNLM"/>
    </source>
</evidence>
<gene>
    <name evidence="4" type="ORF">M9Y10_013635</name>
</gene>
<organism evidence="4 5">
    <name type="scientific">Tritrichomonas musculus</name>
    <dbReference type="NCBI Taxonomy" id="1915356"/>
    <lineage>
        <taxon>Eukaryota</taxon>
        <taxon>Metamonada</taxon>
        <taxon>Parabasalia</taxon>
        <taxon>Tritrichomonadida</taxon>
        <taxon>Tritrichomonadidae</taxon>
        <taxon>Tritrichomonas</taxon>
    </lineage>
</organism>
<dbReference type="EMBL" id="JAPFFF010000002">
    <property type="protein sequence ID" value="KAK8895750.1"/>
    <property type="molecule type" value="Genomic_DNA"/>
</dbReference>
<dbReference type="InterPro" id="IPR027417">
    <property type="entry name" value="P-loop_NTPase"/>
</dbReference>
<dbReference type="PANTHER" id="PTHR47981">
    <property type="entry name" value="RAB FAMILY"/>
    <property type="match status" value="1"/>
</dbReference>
<dbReference type="SMART" id="SM00173">
    <property type="entry name" value="RAS"/>
    <property type="match status" value="1"/>
</dbReference>
<dbReference type="PROSITE" id="PS51419">
    <property type="entry name" value="RAB"/>
    <property type="match status" value="1"/>
</dbReference>
<dbReference type="Pfam" id="PF00071">
    <property type="entry name" value="Ras"/>
    <property type="match status" value="1"/>
</dbReference>
<reference evidence="4 5" key="1">
    <citation type="submission" date="2024-04" db="EMBL/GenBank/DDBJ databases">
        <title>Tritrichomonas musculus Genome.</title>
        <authorList>
            <person name="Alves-Ferreira E."/>
            <person name="Grigg M."/>
            <person name="Lorenzi H."/>
            <person name="Galac M."/>
        </authorList>
    </citation>
    <scope>NUCLEOTIDE SEQUENCE [LARGE SCALE GENOMIC DNA]</scope>
    <source>
        <strain evidence="4 5">EAF2021</strain>
    </source>
</reference>
<dbReference type="Gene3D" id="3.40.50.300">
    <property type="entry name" value="P-loop containing nucleotide triphosphate hydrolases"/>
    <property type="match status" value="1"/>
</dbReference>
<evidence type="ECO:0000256" key="3">
    <source>
        <dbReference type="ARBA" id="ARBA00023134"/>
    </source>
</evidence>
<name>A0ABR2KXC8_9EUKA</name>
<comment type="caution">
    <text evidence="4">The sequence shown here is derived from an EMBL/GenBank/DDBJ whole genome shotgun (WGS) entry which is preliminary data.</text>
</comment>
<protein>
    <recommendedName>
        <fullName evidence="6">Small GTP-binding protein</fullName>
    </recommendedName>
</protein>
<dbReference type="Proteomes" id="UP001470230">
    <property type="component" value="Unassembled WGS sequence"/>
</dbReference>
<evidence type="ECO:0000313" key="5">
    <source>
        <dbReference type="Proteomes" id="UP001470230"/>
    </source>
</evidence>
<evidence type="ECO:0000256" key="2">
    <source>
        <dbReference type="ARBA" id="ARBA00022741"/>
    </source>
</evidence>
<dbReference type="SMART" id="SM00175">
    <property type="entry name" value="RAB"/>
    <property type="match status" value="1"/>
</dbReference>
<dbReference type="SUPFAM" id="SSF52540">
    <property type="entry name" value="P-loop containing nucleoside triphosphate hydrolases"/>
    <property type="match status" value="1"/>
</dbReference>
<comment type="similarity">
    <text evidence="1">Belongs to the small GTPase superfamily. Rab family.</text>
</comment>
<dbReference type="PANTHER" id="PTHR47981:SF1">
    <property type="entry name" value="RE17845P"/>
    <property type="match status" value="1"/>
</dbReference>
<evidence type="ECO:0000313" key="4">
    <source>
        <dbReference type="EMBL" id="KAK8895750.1"/>
    </source>
</evidence>
<dbReference type="PRINTS" id="PR00449">
    <property type="entry name" value="RASTRNSFRMNG"/>
</dbReference>
<keyword evidence="3" id="KW-0342">GTP-binding</keyword>